<dbReference type="GO" id="GO:0005861">
    <property type="term" value="C:troponin complex"/>
    <property type="evidence" value="ECO:0007669"/>
    <property type="project" value="InterPro"/>
</dbReference>
<dbReference type="GO" id="GO:0006936">
    <property type="term" value="P:muscle contraction"/>
    <property type="evidence" value="ECO:0007669"/>
    <property type="project" value="TreeGrafter"/>
</dbReference>
<comment type="caution">
    <text evidence="4">The sequence shown here is derived from an EMBL/GenBank/DDBJ whole genome shotgun (WGS) entry which is preliminary data.</text>
</comment>
<dbReference type="InterPro" id="IPR038077">
    <property type="entry name" value="Troponin_sf"/>
</dbReference>
<evidence type="ECO:0000256" key="1">
    <source>
        <dbReference type="ARBA" id="ARBA00008330"/>
    </source>
</evidence>
<protein>
    <recommendedName>
        <fullName evidence="6">Troponin T</fullName>
    </recommendedName>
</protein>
<dbReference type="EMBL" id="CATQJL010000112">
    <property type="protein sequence ID" value="CAJ0595209.1"/>
    <property type="molecule type" value="Genomic_DNA"/>
</dbReference>
<evidence type="ECO:0000313" key="4">
    <source>
        <dbReference type="EMBL" id="CAJ0595209.1"/>
    </source>
</evidence>
<dbReference type="InterPro" id="IPR001978">
    <property type="entry name" value="Troponin"/>
</dbReference>
<organism evidence="4 5">
    <name type="scientific">Cylicocyclus nassatus</name>
    <name type="common">Nematode worm</name>
    <dbReference type="NCBI Taxonomy" id="53992"/>
    <lineage>
        <taxon>Eukaryota</taxon>
        <taxon>Metazoa</taxon>
        <taxon>Ecdysozoa</taxon>
        <taxon>Nematoda</taxon>
        <taxon>Chromadorea</taxon>
        <taxon>Rhabditida</taxon>
        <taxon>Rhabditina</taxon>
        <taxon>Rhabditomorpha</taxon>
        <taxon>Strongyloidea</taxon>
        <taxon>Strongylidae</taxon>
        <taxon>Cylicocyclus</taxon>
    </lineage>
</organism>
<dbReference type="PANTHER" id="PTHR11521:SF7">
    <property type="entry name" value="TROPONIN T"/>
    <property type="match status" value="1"/>
</dbReference>
<accession>A0AA36GN77</accession>
<dbReference type="GO" id="GO:0045214">
    <property type="term" value="P:sarcomere organization"/>
    <property type="evidence" value="ECO:0007669"/>
    <property type="project" value="TreeGrafter"/>
</dbReference>
<evidence type="ECO:0008006" key="6">
    <source>
        <dbReference type="Google" id="ProtNLM"/>
    </source>
</evidence>
<keyword evidence="2" id="KW-0175">Coiled coil</keyword>
<dbReference type="PANTHER" id="PTHR11521">
    <property type="entry name" value="TROPONIN T"/>
    <property type="match status" value="1"/>
</dbReference>
<feature type="region of interest" description="Disordered" evidence="3">
    <location>
        <begin position="271"/>
        <end position="297"/>
    </location>
</feature>
<dbReference type="Gene3D" id="1.20.5.350">
    <property type="match status" value="1"/>
</dbReference>
<feature type="compositionally biased region" description="Polar residues" evidence="3">
    <location>
        <begin position="172"/>
        <end position="182"/>
    </location>
</feature>
<feature type="region of interest" description="Disordered" evidence="3">
    <location>
        <begin position="172"/>
        <end position="194"/>
    </location>
</feature>
<feature type="region of interest" description="Disordered" evidence="3">
    <location>
        <begin position="357"/>
        <end position="418"/>
    </location>
</feature>
<feature type="region of interest" description="Disordered" evidence="3">
    <location>
        <begin position="1"/>
        <end position="145"/>
    </location>
</feature>
<gene>
    <name evidence="4" type="ORF">CYNAS_LOCUS7192</name>
</gene>
<dbReference type="AlphaFoldDB" id="A0AA36GN77"/>
<keyword evidence="5" id="KW-1185">Reference proteome</keyword>
<dbReference type="InterPro" id="IPR027707">
    <property type="entry name" value="TNNT"/>
</dbReference>
<dbReference type="Pfam" id="PF00992">
    <property type="entry name" value="Troponin"/>
    <property type="match status" value="1"/>
</dbReference>
<proteinExistence type="inferred from homology"/>
<comment type="similarity">
    <text evidence="1">Belongs to the troponin T family.</text>
</comment>
<evidence type="ECO:0000256" key="2">
    <source>
        <dbReference type="SAM" id="Coils"/>
    </source>
</evidence>
<feature type="compositionally biased region" description="Polar residues" evidence="3">
    <location>
        <begin position="380"/>
        <end position="392"/>
    </location>
</feature>
<dbReference type="Proteomes" id="UP001176961">
    <property type="component" value="Unassembled WGS sequence"/>
</dbReference>
<evidence type="ECO:0000256" key="3">
    <source>
        <dbReference type="SAM" id="MobiDB-lite"/>
    </source>
</evidence>
<dbReference type="GO" id="GO:0006937">
    <property type="term" value="P:regulation of muscle contraction"/>
    <property type="evidence" value="ECO:0007669"/>
    <property type="project" value="InterPro"/>
</dbReference>
<feature type="coiled-coil region" evidence="2">
    <location>
        <begin position="222"/>
        <end position="256"/>
    </location>
</feature>
<feature type="compositionally biased region" description="Basic and acidic residues" evidence="3">
    <location>
        <begin position="24"/>
        <end position="144"/>
    </location>
</feature>
<feature type="compositionally biased region" description="Acidic residues" evidence="3">
    <location>
        <begin position="1"/>
        <end position="23"/>
    </location>
</feature>
<name>A0AA36GN77_CYLNA</name>
<dbReference type="GO" id="GO:0005523">
    <property type="term" value="F:tropomyosin binding"/>
    <property type="evidence" value="ECO:0007669"/>
    <property type="project" value="TreeGrafter"/>
</dbReference>
<reference evidence="4" key="1">
    <citation type="submission" date="2023-07" db="EMBL/GenBank/DDBJ databases">
        <authorList>
            <consortium name="CYATHOMIX"/>
        </authorList>
    </citation>
    <scope>NUCLEOTIDE SEQUENCE</scope>
    <source>
        <strain evidence="4">N/A</strain>
    </source>
</reference>
<evidence type="ECO:0000313" key="5">
    <source>
        <dbReference type="Proteomes" id="UP001176961"/>
    </source>
</evidence>
<dbReference type="SUPFAM" id="SSF90250">
    <property type="entry name" value="Troponin coil-coiled subunits"/>
    <property type="match status" value="1"/>
</dbReference>
<sequence>MSENEVEAEEEIEEEEGEEDAEEDGHPAEDETPRTRPTQEEEKAPAERTEAERAMLAAKERHDKEEAVRMQEYEEKRRAERERIDEELRELKEKQEKRRLEREEDERQYAERRRQDEERMRKEEEERKARIDAERSRKSMERVRRQQMMAGSFDAHHGQSGKKNYTVTKSDQAAQFGNLTQGKSEERVSKEQQEETKRAFLAAVCRPFDVSHLLPKDLKERIKSLHARIVKLESEKYDLEKRLERQQYDIRELHERQLQVARNKAIQRGLDPDEAVSSKHPPKITTASKFDRQTDRRSYGDRRHMFEHPVVQKPFTLARGTARPPSEWGRKENEELEALRRNLEPPKYVELAPVEGNLAKPPVAPRPLVLPEQDFVEEATQPSDSIEQAQESTAEEVPPEAATSATKEAGAPAKQVAA</sequence>
<feature type="compositionally biased region" description="Basic and acidic residues" evidence="3">
    <location>
        <begin position="183"/>
        <end position="194"/>
    </location>
</feature>